<feature type="coiled-coil region" evidence="6">
    <location>
        <begin position="267"/>
        <end position="330"/>
    </location>
</feature>
<accession>A0A8J6ARI3</accession>
<dbReference type="InterPro" id="IPR042618">
    <property type="entry name" value="IQCG"/>
</dbReference>
<feature type="compositionally biased region" description="Basic residues" evidence="7">
    <location>
        <begin position="376"/>
        <end position="385"/>
    </location>
</feature>
<evidence type="ECO:0000256" key="8">
    <source>
        <dbReference type="SAM" id="SignalP"/>
    </source>
</evidence>
<dbReference type="Proteomes" id="UP000717585">
    <property type="component" value="Unassembled WGS sequence"/>
</dbReference>
<feature type="signal peptide" evidence="8">
    <location>
        <begin position="1"/>
        <end position="26"/>
    </location>
</feature>
<dbReference type="OrthoDB" id="10254713at2759"/>
<evidence type="ECO:0000256" key="5">
    <source>
        <dbReference type="ARBA" id="ARBA00023273"/>
    </source>
</evidence>
<organism evidence="9 10">
    <name type="scientific">Carpediemonas membranifera</name>
    <dbReference type="NCBI Taxonomy" id="201153"/>
    <lineage>
        <taxon>Eukaryota</taxon>
        <taxon>Metamonada</taxon>
        <taxon>Carpediemonas-like organisms</taxon>
        <taxon>Carpediemonas</taxon>
    </lineage>
</organism>
<proteinExistence type="predicted"/>
<feature type="coiled-coil region" evidence="6">
    <location>
        <begin position="170"/>
        <end position="215"/>
    </location>
</feature>
<keyword evidence="8" id="KW-0732">Signal</keyword>
<keyword evidence="3" id="KW-0963">Cytoplasm</keyword>
<feature type="chain" id="PRO_5035253968" evidence="8">
    <location>
        <begin position="27"/>
        <end position="385"/>
    </location>
</feature>
<name>A0A8J6ARI3_9EUKA</name>
<evidence type="ECO:0000313" key="10">
    <source>
        <dbReference type="Proteomes" id="UP000717585"/>
    </source>
</evidence>
<evidence type="ECO:0000256" key="3">
    <source>
        <dbReference type="ARBA" id="ARBA00022490"/>
    </source>
</evidence>
<dbReference type="AlphaFoldDB" id="A0A8J6ARI3"/>
<gene>
    <name evidence="9" type="ORF">J8273_8888</name>
</gene>
<keyword evidence="6" id="KW-0175">Coiled coil</keyword>
<evidence type="ECO:0000256" key="6">
    <source>
        <dbReference type="SAM" id="Coils"/>
    </source>
</evidence>
<protein>
    <submittedName>
        <fullName evidence="9">Chromosome partition protein Smc</fullName>
    </submittedName>
</protein>
<sequence length="385" mass="44166">MTSNSASLPPILLPLAKVLIFESAQALDNLSQTEPDLIAHRDELSKFLGDEVFSMIENQKTLEQRYNDLIQERNQLKGMHNRSRYTESLEHIKEVTDELRTATQALRKALQENPRVSSNLAKIQHERSRLLQLLHDTMTDLDHGTYTAMHVTVSEEKAKNDRYGQMVTHEKEANQRIKDVTAQLEHEKAEYDKGLAQRRDALAKLQTELADTKLKSTVEVTYTRKEAAGRADKRAREDGTAQLDVMKLIEDGRTQLEVEMRVDKTLSDHLEAAVTDLEQQAQEWNERYAKELEEHENQVEEMTKKEKAAAEKLAGLTEDYEREVRDLNRRDEQRAFEARMKLVLDAARVLRQPYSVAEIQRLWKEAARGKAAPAGKGKKGKKGKK</sequence>
<comment type="subcellular location">
    <subcellularLocation>
        <location evidence="2">Cell projection</location>
    </subcellularLocation>
    <subcellularLocation>
        <location evidence="1">Cytoplasm</location>
        <location evidence="1">Cytoskeleton</location>
    </subcellularLocation>
</comment>
<reference evidence="9" key="1">
    <citation type="submission" date="2021-05" db="EMBL/GenBank/DDBJ databases">
        <title>A free-living protist that lacks canonical eukaryotic 1 DNA replication and segregation systems.</title>
        <authorList>
            <person name="Salas-Leiva D.E."/>
            <person name="Tromer E.C."/>
            <person name="Curtis B.A."/>
            <person name="Jerlstrom-Hultqvist J."/>
            <person name="Kolisko M."/>
            <person name="Yi Z."/>
            <person name="Salas-Leiva J.S."/>
            <person name="Gallot-Lavallee L."/>
            <person name="Kops G.J.P.L."/>
            <person name="Archibald J.M."/>
            <person name="Simpson A.G.B."/>
            <person name="Roger A.J."/>
        </authorList>
    </citation>
    <scope>NUCLEOTIDE SEQUENCE</scope>
    <source>
        <strain evidence="9">BICM</strain>
    </source>
</reference>
<evidence type="ECO:0000256" key="2">
    <source>
        <dbReference type="ARBA" id="ARBA00004316"/>
    </source>
</evidence>
<keyword evidence="10" id="KW-1185">Reference proteome</keyword>
<keyword evidence="4" id="KW-0206">Cytoskeleton</keyword>
<feature type="region of interest" description="Disordered" evidence="7">
    <location>
        <begin position="366"/>
        <end position="385"/>
    </location>
</feature>
<dbReference type="GO" id="GO:0031514">
    <property type="term" value="C:motile cilium"/>
    <property type="evidence" value="ECO:0007669"/>
    <property type="project" value="TreeGrafter"/>
</dbReference>
<feature type="coiled-coil region" evidence="6">
    <location>
        <begin position="59"/>
        <end position="112"/>
    </location>
</feature>
<evidence type="ECO:0000313" key="9">
    <source>
        <dbReference type="EMBL" id="KAG9389595.1"/>
    </source>
</evidence>
<dbReference type="GO" id="GO:0044782">
    <property type="term" value="P:cilium organization"/>
    <property type="evidence" value="ECO:0007669"/>
    <property type="project" value="TreeGrafter"/>
</dbReference>
<comment type="caution">
    <text evidence="9">The sequence shown here is derived from an EMBL/GenBank/DDBJ whole genome shotgun (WGS) entry which is preliminary data.</text>
</comment>
<dbReference type="EMBL" id="JAHDYR010000069">
    <property type="protein sequence ID" value="KAG9389595.1"/>
    <property type="molecule type" value="Genomic_DNA"/>
</dbReference>
<dbReference type="GO" id="GO:0005856">
    <property type="term" value="C:cytoskeleton"/>
    <property type="evidence" value="ECO:0007669"/>
    <property type="project" value="UniProtKB-SubCell"/>
</dbReference>
<evidence type="ECO:0000256" key="1">
    <source>
        <dbReference type="ARBA" id="ARBA00004245"/>
    </source>
</evidence>
<keyword evidence="5" id="KW-0966">Cell projection</keyword>
<dbReference type="PANTHER" id="PTHR14871:SF1">
    <property type="entry name" value="DYNEIN REGULATORY COMPLEX PROTEIN 9"/>
    <property type="match status" value="1"/>
</dbReference>
<dbReference type="PANTHER" id="PTHR14871">
    <property type="entry name" value="DYNEIN REGULATORY COMPLEX PROTEIN 9"/>
    <property type="match status" value="1"/>
</dbReference>
<evidence type="ECO:0000256" key="4">
    <source>
        <dbReference type="ARBA" id="ARBA00023212"/>
    </source>
</evidence>
<evidence type="ECO:0000256" key="7">
    <source>
        <dbReference type="SAM" id="MobiDB-lite"/>
    </source>
</evidence>
<dbReference type="GO" id="GO:0005737">
    <property type="term" value="C:cytoplasm"/>
    <property type="evidence" value="ECO:0007669"/>
    <property type="project" value="TreeGrafter"/>
</dbReference>